<keyword evidence="5" id="KW-1185">Reference proteome</keyword>
<dbReference type="EMBL" id="PZQS01000003">
    <property type="protein sequence ID" value="PVD34776.1"/>
    <property type="molecule type" value="Genomic_DNA"/>
</dbReference>
<dbReference type="PROSITE" id="PS50923">
    <property type="entry name" value="SUSHI"/>
    <property type="match status" value="1"/>
</dbReference>
<evidence type="ECO:0000313" key="5">
    <source>
        <dbReference type="Proteomes" id="UP000245119"/>
    </source>
</evidence>
<comment type="caution">
    <text evidence="2">Lacks conserved residue(s) required for the propagation of feature annotation.</text>
</comment>
<evidence type="ECO:0000259" key="3">
    <source>
        <dbReference type="PROSITE" id="PS50923"/>
    </source>
</evidence>
<evidence type="ECO:0000313" key="4">
    <source>
        <dbReference type="EMBL" id="PVD34776.1"/>
    </source>
</evidence>
<gene>
    <name evidence="4" type="ORF">C0Q70_06053</name>
</gene>
<protein>
    <recommendedName>
        <fullName evidence="3">Sushi domain-containing protein</fullName>
    </recommendedName>
</protein>
<keyword evidence="1" id="KW-1015">Disulfide bond</keyword>
<dbReference type="OrthoDB" id="10513748at2759"/>
<evidence type="ECO:0000256" key="1">
    <source>
        <dbReference type="ARBA" id="ARBA00023157"/>
    </source>
</evidence>
<organism evidence="4 5">
    <name type="scientific">Pomacea canaliculata</name>
    <name type="common">Golden apple snail</name>
    <dbReference type="NCBI Taxonomy" id="400727"/>
    <lineage>
        <taxon>Eukaryota</taxon>
        <taxon>Metazoa</taxon>
        <taxon>Spiralia</taxon>
        <taxon>Lophotrochozoa</taxon>
        <taxon>Mollusca</taxon>
        <taxon>Gastropoda</taxon>
        <taxon>Caenogastropoda</taxon>
        <taxon>Architaenioglossa</taxon>
        <taxon>Ampullarioidea</taxon>
        <taxon>Ampullariidae</taxon>
        <taxon>Pomacea</taxon>
    </lineage>
</organism>
<evidence type="ECO:0000256" key="2">
    <source>
        <dbReference type="PROSITE-ProRule" id="PRU00302"/>
    </source>
</evidence>
<proteinExistence type="predicted"/>
<dbReference type="CDD" id="cd00033">
    <property type="entry name" value="CCP"/>
    <property type="match status" value="1"/>
</dbReference>
<reference evidence="4 5" key="1">
    <citation type="submission" date="2018-04" db="EMBL/GenBank/DDBJ databases">
        <title>The genome of golden apple snail Pomacea canaliculata provides insight into stress tolerance and invasive adaptation.</title>
        <authorList>
            <person name="Liu C."/>
            <person name="Liu B."/>
            <person name="Ren Y."/>
            <person name="Zhang Y."/>
            <person name="Wang H."/>
            <person name="Li S."/>
            <person name="Jiang F."/>
            <person name="Yin L."/>
            <person name="Zhang G."/>
            <person name="Qian W."/>
            <person name="Fan W."/>
        </authorList>
    </citation>
    <scope>NUCLEOTIDE SEQUENCE [LARGE SCALE GENOMIC DNA]</scope>
    <source>
        <strain evidence="4">SZHN2017</strain>
        <tissue evidence="4">Muscle</tissue>
    </source>
</reference>
<dbReference type="Gene3D" id="2.10.70.10">
    <property type="entry name" value="Complement Module, domain 1"/>
    <property type="match status" value="1"/>
</dbReference>
<keyword evidence="2" id="KW-0768">Sushi</keyword>
<comment type="caution">
    <text evidence="4">The sequence shown here is derived from an EMBL/GenBank/DDBJ whole genome shotgun (WGS) entry which is preliminary data.</text>
</comment>
<dbReference type="AlphaFoldDB" id="A0A2T7PMW8"/>
<name>A0A2T7PMW8_POMCA</name>
<sequence>MFRCGTPPVFAGTKASLALGYYGDNLTFTCADDLVHVGGGTGRMTCDVTGVWELDGHDTPPLCLGNNLVTTVSSRSRDACVLGNFLNFVSSREEEQTAPPQALTSASTRSNLECAASKFGIFCRHN</sequence>
<dbReference type="InterPro" id="IPR035976">
    <property type="entry name" value="Sushi/SCR/CCP_sf"/>
</dbReference>
<feature type="domain" description="Sushi" evidence="3">
    <location>
        <begin position="2"/>
        <end position="65"/>
    </location>
</feature>
<accession>A0A2T7PMW8</accession>
<dbReference type="InterPro" id="IPR000436">
    <property type="entry name" value="Sushi_SCR_CCP_dom"/>
</dbReference>
<dbReference type="Proteomes" id="UP000245119">
    <property type="component" value="Linkage Group LG3"/>
</dbReference>
<dbReference type="SUPFAM" id="SSF57535">
    <property type="entry name" value="Complement control module/SCR domain"/>
    <property type="match status" value="1"/>
</dbReference>